<feature type="domain" description="UvrD-like helicase ATP-binding" evidence="6">
    <location>
        <begin position="209"/>
        <end position="575"/>
    </location>
</feature>
<feature type="binding site" evidence="5">
    <location>
        <begin position="230"/>
        <end position="237"/>
    </location>
    <ligand>
        <name>ATP</name>
        <dbReference type="ChEBI" id="CHEBI:30616"/>
    </ligand>
</feature>
<keyword evidence="4 5" id="KW-0067">ATP-binding</keyword>
<keyword evidence="3 5" id="KW-0347">Helicase</keyword>
<dbReference type="EMBL" id="UGPG01000001">
    <property type="protein sequence ID" value="STY44351.1"/>
    <property type="molecule type" value="Genomic_DNA"/>
</dbReference>
<dbReference type="GO" id="GO:0005524">
    <property type="term" value="F:ATP binding"/>
    <property type="evidence" value="ECO:0007669"/>
    <property type="project" value="UniProtKB-UniRule"/>
</dbReference>
<dbReference type="Proteomes" id="UP000254879">
    <property type="component" value="Unassembled WGS sequence"/>
</dbReference>
<dbReference type="InterPro" id="IPR013986">
    <property type="entry name" value="DExx_box_DNA_helicase_dom_sf"/>
</dbReference>
<dbReference type="InterPro" id="IPR000212">
    <property type="entry name" value="DNA_helicase_UvrD/REP"/>
</dbReference>
<dbReference type="GO" id="GO:0003677">
    <property type="term" value="F:DNA binding"/>
    <property type="evidence" value="ECO:0007669"/>
    <property type="project" value="InterPro"/>
</dbReference>
<dbReference type="PANTHER" id="PTHR11070:SF17">
    <property type="entry name" value="DNA HELICASE IV"/>
    <property type="match status" value="1"/>
</dbReference>
<gene>
    <name evidence="7" type="primary">helD</name>
    <name evidence="7" type="ORF">NCTC10815_01693</name>
</gene>
<dbReference type="GO" id="GO:0016787">
    <property type="term" value="F:hydrolase activity"/>
    <property type="evidence" value="ECO:0007669"/>
    <property type="project" value="UniProtKB-UniRule"/>
</dbReference>
<dbReference type="InterPro" id="IPR027417">
    <property type="entry name" value="P-loop_NTPase"/>
</dbReference>
<dbReference type="GO" id="GO:0005829">
    <property type="term" value="C:cytosol"/>
    <property type="evidence" value="ECO:0007669"/>
    <property type="project" value="TreeGrafter"/>
</dbReference>
<evidence type="ECO:0000313" key="8">
    <source>
        <dbReference type="Proteomes" id="UP000254879"/>
    </source>
</evidence>
<name>A0A378MDH1_LISGR</name>
<evidence type="ECO:0000259" key="6">
    <source>
        <dbReference type="PROSITE" id="PS51198"/>
    </source>
</evidence>
<evidence type="ECO:0000256" key="2">
    <source>
        <dbReference type="ARBA" id="ARBA00022801"/>
    </source>
</evidence>
<evidence type="ECO:0000256" key="3">
    <source>
        <dbReference type="ARBA" id="ARBA00022806"/>
    </source>
</evidence>
<proteinExistence type="predicted"/>
<dbReference type="EC" id="3.6.4.12" evidence="7"/>
<evidence type="ECO:0000313" key="7">
    <source>
        <dbReference type="EMBL" id="STY44351.1"/>
    </source>
</evidence>
<dbReference type="Gene3D" id="3.40.50.300">
    <property type="entry name" value="P-loop containing nucleotide triphosphate hydrolases"/>
    <property type="match status" value="3"/>
</dbReference>
<keyword evidence="1 5" id="KW-0547">Nucleotide-binding</keyword>
<evidence type="ECO:0000256" key="5">
    <source>
        <dbReference type="PROSITE-ProRule" id="PRU00560"/>
    </source>
</evidence>
<reference evidence="7 8" key="1">
    <citation type="submission" date="2018-06" db="EMBL/GenBank/DDBJ databases">
        <authorList>
            <consortium name="Pathogen Informatics"/>
            <person name="Doyle S."/>
        </authorList>
    </citation>
    <scope>NUCLEOTIDE SEQUENCE [LARGE SCALE GENOMIC DNA]</scope>
    <source>
        <strain evidence="8">NCTC 10815</strain>
    </source>
</reference>
<protein>
    <submittedName>
        <fullName evidence="7">Helicase IV</fullName>
        <ecNumber evidence="7">3.6.4.12</ecNumber>
    </submittedName>
</protein>
<dbReference type="PROSITE" id="PS51198">
    <property type="entry name" value="UVRD_HELICASE_ATP_BIND"/>
    <property type="match status" value="1"/>
</dbReference>
<accession>A0A378MDH1</accession>
<evidence type="ECO:0000256" key="4">
    <source>
        <dbReference type="ARBA" id="ARBA00022840"/>
    </source>
</evidence>
<dbReference type="RefSeq" id="WP_115345949.1">
    <property type="nucleotide sequence ID" value="NZ_UGPG01000001.1"/>
</dbReference>
<dbReference type="Gene3D" id="1.10.10.160">
    <property type="match status" value="1"/>
</dbReference>
<evidence type="ECO:0000256" key="1">
    <source>
        <dbReference type="ARBA" id="ARBA00022741"/>
    </source>
</evidence>
<keyword evidence="2 5" id="KW-0378">Hydrolase</keyword>
<dbReference type="PANTHER" id="PTHR11070">
    <property type="entry name" value="UVRD / RECB / PCRA DNA HELICASE FAMILY MEMBER"/>
    <property type="match status" value="1"/>
</dbReference>
<organism evidence="7 8">
    <name type="scientific">Listeria grayi</name>
    <name type="common">Listeria murrayi</name>
    <dbReference type="NCBI Taxonomy" id="1641"/>
    <lineage>
        <taxon>Bacteria</taxon>
        <taxon>Bacillati</taxon>
        <taxon>Bacillota</taxon>
        <taxon>Bacilli</taxon>
        <taxon>Bacillales</taxon>
        <taxon>Listeriaceae</taxon>
        <taxon>Listeria</taxon>
    </lineage>
</organism>
<dbReference type="GO" id="GO:0043138">
    <property type="term" value="F:3'-5' DNA helicase activity"/>
    <property type="evidence" value="ECO:0007669"/>
    <property type="project" value="TreeGrafter"/>
</dbReference>
<sequence length="715" mass="81168">MSDKETEKEVRYLQEVYAKLLHQEGELTALLKTAKEEGISSIKSMAEDTSMNFDNMFDTMESLAAIESKNKEIDQLNIKVKTADTLLQKIKRLLQSPYFGKINVDFLDAEAPEDFYIGIHNFTNDAGDNLIYDWRSPIAELFYNNALGNSYYSVQQRKIQVAINNRRQFIIAKDKLLKFFDTSIAIQDDVLLEALKHNATTQMKDITSTIQQEQNRIIRDQKNHIILVNGVAGSGKTSTIMQRIAYLLYSLRQEITVDNMLILSPNTNFVTYISNVLPALGEKNPTNLTFRELIQRQLTDPLETEPQYFARISKETVDAQAVVLRSKAFIDHIKQVDELPLNDSFIRSITQNGKVIISKERIAAIYANAPAAPLKKVQAVKEALLDHWKKRLRTEAKSAAAQDLFLSLTEDQQQKYFGKLITADDEKSVLNYTQLLLARRYRKVTKAIQENKWLNSAKILEHLYSTYQKQPYQWQDPATFTVDEATALLAIRHFLIEKSHTPAIRFLLIDEVQDYTPAQICLLAELFPNSDFTMVGDENQAIFNTAISFAEITSCFSTRNTSIARYDLLNSYRSSGVITELFGQLAASTKRLTIVPVRPAGHPPQVFKIEDPRELIPLVGKLLEELQHELLTIITKTSAEADKIAALFASDAQVSVLPISVSKGLEFSNVLVYDISADNYNTARDNRILYTAISRGMQRLFLTYAGEMTKSLHIE</sequence>
<dbReference type="Pfam" id="PF00580">
    <property type="entry name" value="UvrD-helicase"/>
    <property type="match status" value="1"/>
</dbReference>
<dbReference type="AlphaFoldDB" id="A0A378MDH1"/>
<dbReference type="SUPFAM" id="SSF52540">
    <property type="entry name" value="P-loop containing nucleoside triphosphate hydrolases"/>
    <property type="match status" value="1"/>
</dbReference>
<dbReference type="GO" id="GO:0000725">
    <property type="term" value="P:recombinational repair"/>
    <property type="evidence" value="ECO:0007669"/>
    <property type="project" value="TreeGrafter"/>
</dbReference>
<dbReference type="InterPro" id="IPR014016">
    <property type="entry name" value="UvrD-like_ATP-bd"/>
</dbReference>